<organism evidence="1 2">
    <name type="scientific">Rhodocollybia butyracea</name>
    <dbReference type="NCBI Taxonomy" id="206335"/>
    <lineage>
        <taxon>Eukaryota</taxon>
        <taxon>Fungi</taxon>
        <taxon>Dikarya</taxon>
        <taxon>Basidiomycota</taxon>
        <taxon>Agaricomycotina</taxon>
        <taxon>Agaricomycetes</taxon>
        <taxon>Agaricomycetidae</taxon>
        <taxon>Agaricales</taxon>
        <taxon>Marasmiineae</taxon>
        <taxon>Omphalotaceae</taxon>
        <taxon>Rhodocollybia</taxon>
    </lineage>
</organism>
<name>A0A9P5TYY6_9AGAR</name>
<dbReference type="OrthoDB" id="2975445at2759"/>
<gene>
    <name evidence="1" type="ORF">BDP27DRAFT_429220</name>
</gene>
<reference evidence="1" key="1">
    <citation type="submission" date="2020-11" db="EMBL/GenBank/DDBJ databases">
        <authorList>
            <consortium name="DOE Joint Genome Institute"/>
            <person name="Ahrendt S."/>
            <person name="Riley R."/>
            <person name="Andreopoulos W."/>
            <person name="Labutti K."/>
            <person name="Pangilinan J."/>
            <person name="Ruiz-Duenas F.J."/>
            <person name="Barrasa J.M."/>
            <person name="Sanchez-Garcia M."/>
            <person name="Camarero S."/>
            <person name="Miyauchi S."/>
            <person name="Serrano A."/>
            <person name="Linde D."/>
            <person name="Babiker R."/>
            <person name="Drula E."/>
            <person name="Ayuso-Fernandez I."/>
            <person name="Pacheco R."/>
            <person name="Padilla G."/>
            <person name="Ferreira P."/>
            <person name="Barriuso J."/>
            <person name="Kellner H."/>
            <person name="Castanera R."/>
            <person name="Alfaro M."/>
            <person name="Ramirez L."/>
            <person name="Pisabarro A.G."/>
            <person name="Kuo A."/>
            <person name="Tritt A."/>
            <person name="Lipzen A."/>
            <person name="He G."/>
            <person name="Yan M."/>
            <person name="Ng V."/>
            <person name="Cullen D."/>
            <person name="Martin F."/>
            <person name="Rosso M.-N."/>
            <person name="Henrissat B."/>
            <person name="Hibbett D."/>
            <person name="Martinez A.T."/>
            <person name="Grigoriev I.V."/>
        </authorList>
    </citation>
    <scope>NUCLEOTIDE SEQUENCE</scope>
    <source>
        <strain evidence="1">AH 40177</strain>
    </source>
</reference>
<dbReference type="AlphaFoldDB" id="A0A9P5TYY6"/>
<accession>A0A9P5TYY6</accession>
<sequence length="228" mass="26292">MFDGVLAHIRKVEEDDTLSSQDIEVREVSSVGQVNQDLHTLPYETTITFEFRRREISTKLPTKRKDRAIAELPLGWLSLKTDRECCHLELFNRSEPLDLDCLTFGNTSKKGKTGFIGHHGDGLKMGVNVMIRETREFPSCVIFVTGKHRWDFCYDDSGILMAHQTNSGLPKVNGVLTQIRNFPIRQVYFDRFLFLKPPKERLSSEMNVYKIGSILLDEEYKEQIFVST</sequence>
<dbReference type="Proteomes" id="UP000772434">
    <property type="component" value="Unassembled WGS sequence"/>
</dbReference>
<evidence type="ECO:0000313" key="2">
    <source>
        <dbReference type="Proteomes" id="UP000772434"/>
    </source>
</evidence>
<comment type="caution">
    <text evidence="1">The sequence shown here is derived from an EMBL/GenBank/DDBJ whole genome shotgun (WGS) entry which is preliminary data.</text>
</comment>
<proteinExistence type="predicted"/>
<keyword evidence="2" id="KW-1185">Reference proteome</keyword>
<dbReference type="EMBL" id="JADNRY010000250">
    <property type="protein sequence ID" value="KAF9060286.1"/>
    <property type="molecule type" value="Genomic_DNA"/>
</dbReference>
<evidence type="ECO:0000313" key="1">
    <source>
        <dbReference type="EMBL" id="KAF9060286.1"/>
    </source>
</evidence>
<protein>
    <submittedName>
        <fullName evidence="1">Uncharacterized protein</fullName>
    </submittedName>
</protein>